<keyword evidence="3" id="KW-1185">Reference proteome</keyword>
<sequence>MMSYKVNFCAVLLLLLTVTNNVDCGVIAFGICEATCNNLATACYTATGFTIAPLTLGLGTPVAVLACNAAFAECMSSCVLAGLSPLL</sequence>
<name>A0A9P0NLD8_9DIPT</name>
<dbReference type="AlphaFoldDB" id="A0A9P0NLD8"/>
<accession>A0A9P0NLD8</accession>
<feature type="signal peptide" evidence="1">
    <location>
        <begin position="1"/>
        <end position="24"/>
    </location>
</feature>
<organism evidence="2 3">
    <name type="scientific">Chironomus riparius</name>
    <dbReference type="NCBI Taxonomy" id="315576"/>
    <lineage>
        <taxon>Eukaryota</taxon>
        <taxon>Metazoa</taxon>
        <taxon>Ecdysozoa</taxon>
        <taxon>Arthropoda</taxon>
        <taxon>Hexapoda</taxon>
        <taxon>Insecta</taxon>
        <taxon>Pterygota</taxon>
        <taxon>Neoptera</taxon>
        <taxon>Endopterygota</taxon>
        <taxon>Diptera</taxon>
        <taxon>Nematocera</taxon>
        <taxon>Chironomoidea</taxon>
        <taxon>Chironomidae</taxon>
        <taxon>Chironominae</taxon>
        <taxon>Chironomus</taxon>
    </lineage>
</organism>
<evidence type="ECO:0000313" key="2">
    <source>
        <dbReference type="EMBL" id="CAH1729104.1"/>
    </source>
</evidence>
<reference evidence="2" key="2">
    <citation type="submission" date="2022-10" db="EMBL/GenBank/DDBJ databases">
        <authorList>
            <consortium name="ENA_rothamsted_submissions"/>
            <consortium name="culmorum"/>
            <person name="King R."/>
        </authorList>
    </citation>
    <scope>NUCLEOTIDE SEQUENCE</scope>
</reference>
<protein>
    <submittedName>
        <fullName evidence="2">Uncharacterized protein</fullName>
    </submittedName>
</protein>
<proteinExistence type="predicted"/>
<dbReference type="EMBL" id="OU895879">
    <property type="protein sequence ID" value="CAH1729104.1"/>
    <property type="molecule type" value="Genomic_DNA"/>
</dbReference>
<keyword evidence="1" id="KW-0732">Signal</keyword>
<dbReference type="PANTHER" id="PTHR37475:SF1">
    <property type="entry name" value="ZYGOTE-SPECIFIC PROTEIN"/>
    <property type="match status" value="1"/>
</dbReference>
<feature type="chain" id="PRO_5040344114" evidence="1">
    <location>
        <begin position="25"/>
        <end position="87"/>
    </location>
</feature>
<dbReference type="PANTHER" id="PTHR37475">
    <property type="entry name" value="ZYGOTE-SPECIFIC CLASS V COPY B GENE PROTEIN"/>
    <property type="match status" value="1"/>
</dbReference>
<evidence type="ECO:0000256" key="1">
    <source>
        <dbReference type="SAM" id="SignalP"/>
    </source>
</evidence>
<evidence type="ECO:0000313" key="3">
    <source>
        <dbReference type="Proteomes" id="UP001153620"/>
    </source>
</evidence>
<reference evidence="2" key="1">
    <citation type="submission" date="2022-01" db="EMBL/GenBank/DDBJ databases">
        <authorList>
            <person name="King R."/>
        </authorList>
    </citation>
    <scope>NUCLEOTIDE SEQUENCE</scope>
</reference>
<gene>
    <name evidence="2" type="ORF">CHIRRI_LOCUS11242</name>
</gene>
<dbReference type="Proteomes" id="UP001153620">
    <property type="component" value="Chromosome 3"/>
</dbReference>